<name>A0A2T7WHH8_MICTE</name>
<dbReference type="RefSeq" id="WP_116537738.1">
    <property type="nucleotide sequence ID" value="NZ_QDFT01000021.1"/>
</dbReference>
<sequence>MTEQQILDDLVSSWVSLALEYAQGAPDLTTIYIYVSSERGSVYPEMFFEQGGEIRYPSDVVGVDTGVERVRSVHRFQFEDLRAAEARFSEIGVPQPTEYRITFDVATRRTDMTLSRELIYANDPVKVPERGLQYWLGDRAPQPF</sequence>
<reference evidence="1 2" key="1">
    <citation type="submission" date="2018-04" db="EMBL/GenBank/DDBJ databases">
        <authorList>
            <person name="Go L.Y."/>
            <person name="Mitchell J.A."/>
        </authorList>
    </citation>
    <scope>NUCLEOTIDE SEQUENCE [LARGE SCALE GENOMIC DNA]</scope>
    <source>
        <strain evidence="1 2">TPD7010</strain>
    </source>
</reference>
<evidence type="ECO:0000313" key="2">
    <source>
        <dbReference type="Proteomes" id="UP000244649"/>
    </source>
</evidence>
<accession>A0A2T7WHH8</accession>
<organism evidence="1 2">
    <name type="scientific">Microbacterium testaceum</name>
    <name type="common">Aureobacterium testaceum</name>
    <name type="synonym">Brevibacterium testaceum</name>
    <dbReference type="NCBI Taxonomy" id="2033"/>
    <lineage>
        <taxon>Bacteria</taxon>
        <taxon>Bacillati</taxon>
        <taxon>Actinomycetota</taxon>
        <taxon>Actinomycetes</taxon>
        <taxon>Micrococcales</taxon>
        <taxon>Microbacteriaceae</taxon>
        <taxon>Microbacterium</taxon>
    </lineage>
</organism>
<dbReference type="Proteomes" id="UP000244649">
    <property type="component" value="Unassembled WGS sequence"/>
</dbReference>
<protein>
    <recommendedName>
        <fullName evidence="3">DUF600 family protein</fullName>
    </recommendedName>
</protein>
<evidence type="ECO:0008006" key="3">
    <source>
        <dbReference type="Google" id="ProtNLM"/>
    </source>
</evidence>
<evidence type="ECO:0000313" key="1">
    <source>
        <dbReference type="EMBL" id="PVE71280.1"/>
    </source>
</evidence>
<dbReference type="EMBL" id="QDFT01000021">
    <property type="protein sequence ID" value="PVE71280.1"/>
    <property type="molecule type" value="Genomic_DNA"/>
</dbReference>
<comment type="caution">
    <text evidence="1">The sequence shown here is derived from an EMBL/GenBank/DDBJ whole genome shotgun (WGS) entry which is preliminary data.</text>
</comment>
<dbReference type="AlphaFoldDB" id="A0A2T7WHH8"/>
<proteinExistence type="predicted"/>
<gene>
    <name evidence="1" type="ORF">DC432_09800</name>
</gene>